<reference evidence="4 5" key="1">
    <citation type="submission" date="2018-10" db="EMBL/GenBank/DDBJ databases">
        <title>Isolation from cow dung.</title>
        <authorList>
            <person name="Ling L."/>
        </authorList>
    </citation>
    <scope>NUCLEOTIDE SEQUENCE [LARGE SCALE GENOMIC DNA]</scope>
    <source>
        <strain evidence="4 5">NEAU-LL90</strain>
    </source>
</reference>
<evidence type="ECO:0000313" key="5">
    <source>
        <dbReference type="Proteomes" id="UP000279275"/>
    </source>
</evidence>
<dbReference type="Gene3D" id="3.40.50.1390">
    <property type="entry name" value="Resolvase, N-terminal catalytic domain"/>
    <property type="match status" value="1"/>
</dbReference>
<feature type="domain" description="Resolvase/invertase-type recombinase catalytic" evidence="3">
    <location>
        <begin position="2"/>
        <end position="150"/>
    </location>
</feature>
<organism evidence="4 5">
    <name type="scientific">Nocardia stercoris</name>
    <dbReference type="NCBI Taxonomy" id="2483361"/>
    <lineage>
        <taxon>Bacteria</taxon>
        <taxon>Bacillati</taxon>
        <taxon>Actinomycetota</taxon>
        <taxon>Actinomycetes</taxon>
        <taxon>Mycobacteriales</taxon>
        <taxon>Nocardiaceae</taxon>
        <taxon>Nocardia</taxon>
    </lineage>
</organism>
<dbReference type="CDD" id="cd03768">
    <property type="entry name" value="SR_ResInv"/>
    <property type="match status" value="1"/>
</dbReference>
<dbReference type="RefSeq" id="WP_122191279.1">
    <property type="nucleotide sequence ID" value="NZ_RFFH01000018.1"/>
</dbReference>
<keyword evidence="2" id="KW-0233">DNA recombination</keyword>
<keyword evidence="1" id="KW-0238">DNA-binding</keyword>
<dbReference type="PANTHER" id="PTHR30461">
    <property type="entry name" value="DNA-INVERTASE FROM LAMBDOID PROPHAGE"/>
    <property type="match status" value="1"/>
</dbReference>
<dbReference type="SUPFAM" id="SSF53041">
    <property type="entry name" value="Resolvase-like"/>
    <property type="match status" value="1"/>
</dbReference>
<protein>
    <submittedName>
        <fullName evidence="4">Recombinase family protein</fullName>
    </submittedName>
</protein>
<evidence type="ECO:0000256" key="1">
    <source>
        <dbReference type="ARBA" id="ARBA00023125"/>
    </source>
</evidence>
<accession>A0A3M2KT58</accession>
<sequence>MAELVYTRVSTDEQSTTRQTHLLAEAGLAEGVDGVRMFADPATSSKIPALEREGFRELAGYARHGDRLTLSELYRLCRDLADILSVREWCRQHGVKLRVLSGALSGITDLAASDATTTMLVKVLISVGQFQRDLQNELTREGLAAAWAGGATSGRRPQVAANGDLEQVRRQYRDGVSIAALARQHRVSRVAIRTAVADLLPGRAEQPARAGTGEPLPIRIEVPGKVARRLTGRLGDLGDHERQALQQGREVRRGQGYSLHVTASPSVHRALLAAAEAMDEDASAADRKAFRIYRDRLNATANS</sequence>
<keyword evidence="5" id="KW-1185">Reference proteome</keyword>
<name>A0A3M2KT58_9NOCA</name>
<dbReference type="PROSITE" id="PS51736">
    <property type="entry name" value="RECOMBINASES_3"/>
    <property type="match status" value="1"/>
</dbReference>
<evidence type="ECO:0000259" key="3">
    <source>
        <dbReference type="PROSITE" id="PS51736"/>
    </source>
</evidence>
<dbReference type="InterPro" id="IPR050639">
    <property type="entry name" value="SSR_resolvase"/>
</dbReference>
<dbReference type="AlphaFoldDB" id="A0A3M2KT58"/>
<dbReference type="OrthoDB" id="3405463at2"/>
<gene>
    <name evidence="4" type="ORF">EBN03_28720</name>
</gene>
<dbReference type="SMART" id="SM00857">
    <property type="entry name" value="Resolvase"/>
    <property type="match status" value="1"/>
</dbReference>
<comment type="caution">
    <text evidence="4">The sequence shown here is derived from an EMBL/GenBank/DDBJ whole genome shotgun (WGS) entry which is preliminary data.</text>
</comment>
<dbReference type="GO" id="GO:0003677">
    <property type="term" value="F:DNA binding"/>
    <property type="evidence" value="ECO:0007669"/>
    <property type="project" value="UniProtKB-KW"/>
</dbReference>
<dbReference type="GO" id="GO:0000150">
    <property type="term" value="F:DNA strand exchange activity"/>
    <property type="evidence" value="ECO:0007669"/>
    <property type="project" value="InterPro"/>
</dbReference>
<dbReference type="Pfam" id="PF00239">
    <property type="entry name" value="Resolvase"/>
    <property type="match status" value="1"/>
</dbReference>
<dbReference type="Proteomes" id="UP000279275">
    <property type="component" value="Unassembled WGS sequence"/>
</dbReference>
<evidence type="ECO:0000256" key="2">
    <source>
        <dbReference type="ARBA" id="ARBA00023172"/>
    </source>
</evidence>
<evidence type="ECO:0000313" key="4">
    <source>
        <dbReference type="EMBL" id="RMI28857.1"/>
    </source>
</evidence>
<dbReference type="PANTHER" id="PTHR30461:SF2">
    <property type="entry name" value="SERINE RECOMBINASE PINE-RELATED"/>
    <property type="match status" value="1"/>
</dbReference>
<proteinExistence type="predicted"/>
<dbReference type="InterPro" id="IPR036162">
    <property type="entry name" value="Resolvase-like_N_sf"/>
</dbReference>
<dbReference type="EMBL" id="RFFH01000018">
    <property type="protein sequence ID" value="RMI28857.1"/>
    <property type="molecule type" value="Genomic_DNA"/>
</dbReference>
<dbReference type="InterPro" id="IPR006119">
    <property type="entry name" value="Resolv_N"/>
</dbReference>